<evidence type="ECO:0000313" key="2">
    <source>
        <dbReference type="EMBL" id="XCG46707.1"/>
    </source>
</evidence>
<proteinExistence type="predicted"/>
<dbReference type="Pfam" id="PF05876">
    <property type="entry name" value="GpA_ATPase"/>
    <property type="match status" value="1"/>
</dbReference>
<organism evidence="2">
    <name type="scientific">Mesorhizobium sp. WSM2240</name>
    <dbReference type="NCBI Taxonomy" id="3228851"/>
    <lineage>
        <taxon>Bacteria</taxon>
        <taxon>Pseudomonadati</taxon>
        <taxon>Pseudomonadota</taxon>
        <taxon>Alphaproteobacteria</taxon>
        <taxon>Hyphomicrobiales</taxon>
        <taxon>Phyllobacteriaceae</taxon>
        <taxon>Mesorhizobium</taxon>
    </lineage>
</organism>
<protein>
    <submittedName>
        <fullName evidence="2">Phage terminase large subunit family protein</fullName>
    </submittedName>
</protein>
<evidence type="ECO:0000259" key="1">
    <source>
        <dbReference type="Pfam" id="PF05876"/>
    </source>
</evidence>
<gene>
    <name evidence="2" type="ORF">ABVK50_15410</name>
</gene>
<dbReference type="RefSeq" id="WP_353645755.1">
    <property type="nucleotide sequence ID" value="NZ_CP159253.1"/>
</dbReference>
<feature type="domain" description="Phage terminase large subunit GpA ATPase" evidence="1">
    <location>
        <begin position="51"/>
        <end position="268"/>
    </location>
</feature>
<dbReference type="InterPro" id="IPR046453">
    <property type="entry name" value="GpA_ATPase"/>
</dbReference>
<accession>A0AAU8CIP8</accession>
<dbReference type="AlphaFoldDB" id="A0AAU8CIP8"/>
<sequence length="580" mass="65835">MTLFDDFLGRINQKFADDSDSMPMSAYVEANTHLRKKPFSFDGYEFQRQIVDDLHLNMSVIKCSQIGLTEVQIRKFFCFLKRTSSINGIFSLPNDEMYKRVSQTRIKPIVDEELVFNQHTPSKKPVRSMSLYQVDDSFGFITGGKEGDATSINADIMFNDEVDLTDQEILALYGSRLQGSDIRMRQGFSTPTFEGYGIDSAYKASDQHEYLCRCDCGHWNLPVFTPRFMHIPGLPSDLNDLTEIDPDIAAKLDLANSYVMCEHCAKPLDLGNPNKREWVPRHPGRIGRGYWVRPFATPRLSVEYIVKELLEYKRKNSMRRWYNTVLGQPYNDANARLSLTEIEAVMKGEGKVHVSSDTPVAVGIDVGQTCHVVLAALGHVVPVVFDWLQVPSDDLKETLADLRKQYRIVAGGMDLNPYAPLAREIRDESKGIIMPVEYATSLSAAPISLVKDEMENITHVRSNRTQIIDAVVNDIRKHRLELAGYGNKKVIITTHLQDMVRVEEPEQPAKWVKLTGDDHFFHALGYMKHSLRIHDFIASQEEKDERQMSMLLGLISTVQQNEAQLGVRQRMKTPSVLGLG</sequence>
<dbReference type="GO" id="GO:0016887">
    <property type="term" value="F:ATP hydrolysis activity"/>
    <property type="evidence" value="ECO:0007669"/>
    <property type="project" value="InterPro"/>
</dbReference>
<reference evidence="2" key="1">
    <citation type="submission" date="2024-06" db="EMBL/GenBank/DDBJ databases">
        <title>Mesorhizobium karijinii sp. nov., a symbiont of the iconic Swainsona formosa from arid Australia.</title>
        <authorList>
            <person name="Hill Y.J."/>
            <person name="Watkin E.L.J."/>
            <person name="O'Hara G.W."/>
            <person name="Terpolilli J."/>
            <person name="Tye M.L."/>
            <person name="Kohlmeier M.G."/>
        </authorList>
    </citation>
    <scope>NUCLEOTIDE SEQUENCE</scope>
    <source>
        <strain evidence="2">WSM2240</strain>
    </source>
</reference>
<name>A0AAU8CIP8_9HYPH</name>
<dbReference type="EMBL" id="CP159253">
    <property type="protein sequence ID" value="XCG46707.1"/>
    <property type="molecule type" value="Genomic_DNA"/>
</dbReference>